<evidence type="ECO:0000256" key="11">
    <source>
        <dbReference type="ARBA" id="ARBA00023120"/>
    </source>
</evidence>
<dbReference type="GO" id="GO:0042025">
    <property type="term" value="C:host cell nucleus"/>
    <property type="evidence" value="ECO:0007669"/>
    <property type="project" value="UniProtKB-SubCell"/>
</dbReference>
<keyword evidence="3 15" id="KW-0167">Capsid protein</keyword>
<dbReference type="GO" id="GO:0019028">
    <property type="term" value="C:viral capsid"/>
    <property type="evidence" value="ECO:0007669"/>
    <property type="project" value="UniProtKB-UniRule"/>
</dbReference>
<evidence type="ECO:0000256" key="10">
    <source>
        <dbReference type="ARBA" id="ARBA00023046"/>
    </source>
</evidence>
<gene>
    <name evidence="15 16" type="primary">L2</name>
</gene>
<keyword evidence="7 15" id="KW-0946">Virion</keyword>
<dbReference type="KEGG" id="vg:17427063"/>
<name>U6ELD1_9PAPI</name>
<comment type="PTM">
    <text evidence="15">Highly phosphorylated.</text>
</comment>
<evidence type="ECO:0000256" key="5">
    <source>
        <dbReference type="ARBA" id="ARBA00022581"/>
    </source>
</evidence>
<comment type="similarity">
    <text evidence="15">Belongs to the papillomaviridae L2 protein family.</text>
</comment>
<dbReference type="RefSeq" id="YP_008720076.1">
    <property type="nucleotide sequence ID" value="NC_022647.1"/>
</dbReference>
<dbReference type="HAMAP" id="MF_04003">
    <property type="entry name" value="PPV_L2"/>
    <property type="match status" value="1"/>
</dbReference>
<dbReference type="GO" id="GO:0075732">
    <property type="term" value="P:viral penetration into host nucleus"/>
    <property type="evidence" value="ECO:0007669"/>
    <property type="project" value="UniProtKB-KW"/>
</dbReference>
<dbReference type="GeneID" id="17427063"/>
<dbReference type="GO" id="GO:0005198">
    <property type="term" value="F:structural molecule activity"/>
    <property type="evidence" value="ECO:0007669"/>
    <property type="project" value="UniProtKB-UniRule"/>
</dbReference>
<proteinExistence type="inferred from homology"/>
<protein>
    <recommendedName>
        <fullName evidence="15">Minor capsid protein L2</fullName>
    </recommendedName>
</protein>
<keyword evidence="1 15" id="KW-1163">Viral penetration into host nucleus</keyword>
<keyword evidence="2 15" id="KW-0597">Phosphoprotein</keyword>
<dbReference type="OrthoDB" id="8047at10239"/>
<keyword evidence="11 15" id="KW-1176">Cytoplasmic inwards viral transport</keyword>
<evidence type="ECO:0000256" key="8">
    <source>
        <dbReference type="ARBA" id="ARBA00022921"/>
    </source>
</evidence>
<evidence type="ECO:0000256" key="15">
    <source>
        <dbReference type="HAMAP-Rule" id="MF_04003"/>
    </source>
</evidence>
<evidence type="ECO:0000256" key="14">
    <source>
        <dbReference type="ARBA" id="ARBA00023296"/>
    </source>
</evidence>
<keyword evidence="12 15" id="KW-0238">DNA-binding</keyword>
<evidence type="ECO:0000313" key="16">
    <source>
        <dbReference type="EMBL" id="CDI44930.1"/>
    </source>
</evidence>
<organism evidence="16 17">
    <name type="scientific">Mesocricetus auratus papillomavirus 1</name>
    <dbReference type="NCBI Taxonomy" id="1408129"/>
    <lineage>
        <taxon>Viruses</taxon>
        <taxon>Monodnaviria</taxon>
        <taxon>Shotokuvirae</taxon>
        <taxon>Cossaviricota</taxon>
        <taxon>Papovaviricetes</taxon>
        <taxon>Zurhausenvirales</taxon>
        <taxon>Papillomaviridae</taxon>
        <taxon>Firstpapillomavirinae</taxon>
        <taxon>Pipapillomavirus</taxon>
        <taxon>Pipapillomavirus 1</taxon>
    </lineage>
</organism>
<keyword evidence="14 15" id="KW-1160">Virus entry into host cell</keyword>
<evidence type="ECO:0000256" key="6">
    <source>
        <dbReference type="ARBA" id="ARBA00022812"/>
    </source>
</evidence>
<keyword evidence="5 15" id="KW-0945">Host-virus interaction</keyword>
<sequence length="549" mass="58727">MVAANRARRVKRDSAENLYRQCQITGNCPPDVVNKVEGTTLADKLTKIFASILYLGGLGIGTGRGTGGATGYGPINPGGGRITGTGTVMRPGVVIEPVGPGDIVSVGATDSSIVPLLEATPDIPIEGGPEVPPAGPDVSTVDVTANVDPISDINVTSSTTITNPDSAVIDVQPAPSGPRRVTVSRSEFQNASYVSVTHPSQGLGESGGAVISADAGGSVVSSSHELDVGILIGGRPPGNLSEFQTIELDEIVQTQGVDDFDIGEGAGRAGPDTSTPDNYLGRALSRFREIYERPSDLYTRRVQQVRVRNRDLFLGDPGRLVTYEFDNPAFEGLGEDTIIFHQAPEVQAAPDEDFMDIIKLGRQRLAQTPGGTVRISRLGQRGTIRTRSGLQIGGKVHFFSDLSPIATENIELSPLGEISGEAMVVDALSEYSLISEPGIEPVPFMDEDLLDIQSEDFSGSRLHLVRTGNRFGVIYEPSENLGARTVFPDINTGDFIRYPQSNINPADISYQDLIPLQPGVDINVGSIYPSVDYYLHPSLRRRKRKRTLH</sequence>
<comment type="subcellular location">
    <subcellularLocation>
        <location evidence="15">Virion</location>
    </subcellularLocation>
    <subcellularLocation>
        <location evidence="15">Host nucleus</location>
    </subcellularLocation>
</comment>
<dbReference type="InterPro" id="IPR000784">
    <property type="entry name" value="Late_L2"/>
</dbReference>
<keyword evidence="4 15" id="KW-1048">Host nucleus</keyword>
<evidence type="ECO:0000256" key="3">
    <source>
        <dbReference type="ARBA" id="ARBA00022561"/>
    </source>
</evidence>
<dbReference type="GO" id="GO:0043657">
    <property type="term" value="C:host cell"/>
    <property type="evidence" value="ECO:0007669"/>
    <property type="project" value="GOC"/>
</dbReference>
<evidence type="ECO:0000256" key="9">
    <source>
        <dbReference type="ARBA" id="ARBA00022952"/>
    </source>
</evidence>
<comment type="caution">
    <text evidence="15">Lacks conserved residue(s) required for the propagation of feature annotation.</text>
</comment>
<dbReference type="Pfam" id="PF00513">
    <property type="entry name" value="Late_protein_L2"/>
    <property type="match status" value="1"/>
</dbReference>
<keyword evidence="17" id="KW-1185">Reference proteome</keyword>
<evidence type="ECO:0000256" key="4">
    <source>
        <dbReference type="ARBA" id="ARBA00022562"/>
    </source>
</evidence>
<dbReference type="GO" id="GO:0075521">
    <property type="term" value="P:microtubule-dependent intracellular transport of viral material towards nucleus"/>
    <property type="evidence" value="ECO:0007669"/>
    <property type="project" value="UniProtKB-UniRule"/>
</dbReference>
<keyword evidence="6" id="KW-1040">Host Golgi apparatus</keyword>
<reference evidence="16 17" key="1">
    <citation type="submission" date="2013-09" db="EMBL/GenBank/DDBJ databases">
        <authorList>
            <person name="Kocjan B.J."/>
        </authorList>
    </citation>
    <scope>NUCLEOTIDE SEQUENCE [LARGE SCALE GENOMIC DNA]</scope>
    <source>
        <strain evidence="16">APV10</strain>
    </source>
</reference>
<keyword evidence="10" id="KW-1039">Host endosome</keyword>
<comment type="subunit">
    <text evidence="15">Interacts with major capsid protein L1. Interacts with E2; this interaction inhibits E2 transcriptional activity but not the DNA replication function E2. Interacts with host HSPA8; this interaction is required for L2 nuclear translocation. Interacts with host importins KPNB2 and KPNB3. Forms a complex with importin alpha2-beta1 heterodimers via interaction with the importin alpha2 adapter. Interacts with host DYNLT1; this interaction is essential for virus intracellular transport during entry. Interacts (via C-terminus) with host retromer subunits VPS35 AND VPS29.</text>
</comment>
<evidence type="ECO:0000256" key="2">
    <source>
        <dbReference type="ARBA" id="ARBA00022553"/>
    </source>
</evidence>
<dbReference type="GO" id="GO:0003677">
    <property type="term" value="F:DNA binding"/>
    <property type="evidence" value="ECO:0007669"/>
    <property type="project" value="UniProtKB-UniRule"/>
</dbReference>
<keyword evidence="8 15" id="KW-0426">Late protein</keyword>
<evidence type="ECO:0000256" key="13">
    <source>
        <dbReference type="ARBA" id="ARBA00023157"/>
    </source>
</evidence>
<feature type="disulfide bond" evidence="15">
    <location>
        <begin position="22"/>
        <end position="28"/>
    </location>
</feature>
<dbReference type="Proteomes" id="UP000147477">
    <property type="component" value="Segment"/>
</dbReference>
<evidence type="ECO:0000256" key="7">
    <source>
        <dbReference type="ARBA" id="ARBA00022844"/>
    </source>
</evidence>
<keyword evidence="9 15" id="KW-1177">Microtubular inwards viral transport</keyword>
<reference evidence="16 17" key="2">
    <citation type="submission" date="2013-10" db="EMBL/GenBank/DDBJ databases">
        <title>Genomic characterization of papillomaviruses infecting hamsters.</title>
        <authorList>
            <person name="Hosnjak L."/>
            <person name="Raznik J."/>
            <person name="Poljak M."/>
        </authorList>
    </citation>
    <scope>NUCLEOTIDE SEQUENCE [LARGE SCALE GENOMIC DNA]</scope>
    <source>
        <strain evidence="16">APV10</strain>
    </source>
</reference>
<accession>U6ELD1</accession>
<comment type="function">
    <text evidence="15">Minor protein of the capsid that localizes along the inner surface of the virion, within the central cavities beneath the L1 pentamers. Plays a role in capsid stabilization through interaction with the major capsid protein L1. Once the virion enters the host cell, L2 escorts the genomic DNA into the nucleus by promoting escape from the endosomal compartments and traffic through the host Golgi network. Mechanistically, the C-terminus of L2 possesses a cell-penetrating peptide that protudes from the host endosome, interacts with host cytoplasmic retromer cargo and thereby mediates the capsid delivery to the host trans-Golgi network. Plays a role through its interaction with host dynein in the intracellular microtubule-dependent transport of viral capsid toward the nucleus. Mediates the viral genome import into the nucleus through binding to host importins. Once within the nucleus, L2 localizes viral genomes to host PML bodies in order to activate early gene expression for establishment of infection. Later on, promotes late gene expression by interacting with the viral E2 protein and by inhibiting its transcriptional activation functions. During virion assembly, encapsidates the genome by direct interaction with the viral DNA.</text>
</comment>
<evidence type="ECO:0000256" key="1">
    <source>
        <dbReference type="ARBA" id="ARBA00022524"/>
    </source>
</evidence>
<dbReference type="GO" id="GO:0046718">
    <property type="term" value="P:symbiont entry into host cell"/>
    <property type="evidence" value="ECO:0007669"/>
    <property type="project" value="UniProtKB-KW"/>
</dbReference>
<evidence type="ECO:0000256" key="12">
    <source>
        <dbReference type="ARBA" id="ARBA00023125"/>
    </source>
</evidence>
<dbReference type="EMBL" id="HG530538">
    <property type="protein sequence ID" value="CDI44930.1"/>
    <property type="molecule type" value="Genomic_DNA"/>
</dbReference>
<keyword evidence="13 15" id="KW-1015">Disulfide bond</keyword>
<evidence type="ECO:0000313" key="17">
    <source>
        <dbReference type="Proteomes" id="UP000147477"/>
    </source>
</evidence>